<dbReference type="PROSITE" id="PS51257">
    <property type="entry name" value="PROKAR_LIPOPROTEIN"/>
    <property type="match status" value="1"/>
</dbReference>
<name>A0A4S3LZ38_9FLAO</name>
<dbReference type="RefSeq" id="WP_136335548.1">
    <property type="nucleotide sequence ID" value="NZ_QXMP01000009.1"/>
</dbReference>
<dbReference type="Proteomes" id="UP000305939">
    <property type="component" value="Unassembled WGS sequence"/>
</dbReference>
<keyword evidence="2" id="KW-0378">Hydrolase</keyword>
<dbReference type="CDD" id="cd01300">
    <property type="entry name" value="YtcJ_like"/>
    <property type="match status" value="1"/>
</dbReference>
<dbReference type="EMBL" id="SSMC01000002">
    <property type="protein sequence ID" value="THD67341.1"/>
    <property type="molecule type" value="Genomic_DNA"/>
</dbReference>
<protein>
    <submittedName>
        <fullName evidence="2">Amidohydrolase</fullName>
    </submittedName>
</protein>
<evidence type="ECO:0000259" key="1">
    <source>
        <dbReference type="Pfam" id="PF07969"/>
    </source>
</evidence>
<evidence type="ECO:0000313" key="3">
    <source>
        <dbReference type="Proteomes" id="UP000305939"/>
    </source>
</evidence>
<gene>
    <name evidence="2" type="ORF">E7Z59_06675</name>
</gene>
<keyword evidence="3" id="KW-1185">Reference proteome</keyword>
<dbReference type="Gene3D" id="2.30.40.10">
    <property type="entry name" value="Urease, subunit C, domain 1"/>
    <property type="match status" value="1"/>
</dbReference>
<dbReference type="Gene3D" id="3.10.310.70">
    <property type="match status" value="1"/>
</dbReference>
<organism evidence="2 3">
    <name type="scientific">Robertkochia marina</name>
    <dbReference type="NCBI Taxonomy" id="1227945"/>
    <lineage>
        <taxon>Bacteria</taxon>
        <taxon>Pseudomonadati</taxon>
        <taxon>Bacteroidota</taxon>
        <taxon>Flavobacteriia</taxon>
        <taxon>Flavobacteriales</taxon>
        <taxon>Flavobacteriaceae</taxon>
        <taxon>Robertkochia</taxon>
    </lineage>
</organism>
<reference evidence="2 3" key="1">
    <citation type="submission" date="2019-04" db="EMBL/GenBank/DDBJ databases">
        <title>Draft genome sequence of Robertkochia marina CC-AMO-30D.</title>
        <authorList>
            <person name="Hameed A."/>
            <person name="Lin S.-Y."/>
            <person name="Shahina M."/>
            <person name="Lai W.-A."/>
            <person name="Young C.-C."/>
        </authorList>
    </citation>
    <scope>NUCLEOTIDE SEQUENCE [LARGE SCALE GENOMIC DNA]</scope>
    <source>
        <strain evidence="2 3">CC-AMO-30D</strain>
    </source>
</reference>
<comment type="caution">
    <text evidence="2">The sequence shown here is derived from an EMBL/GenBank/DDBJ whole genome shotgun (WGS) entry which is preliminary data.</text>
</comment>
<evidence type="ECO:0000313" key="2">
    <source>
        <dbReference type="EMBL" id="THD67341.1"/>
    </source>
</evidence>
<dbReference type="PANTHER" id="PTHR22642">
    <property type="entry name" value="IMIDAZOLONEPROPIONASE"/>
    <property type="match status" value="1"/>
</dbReference>
<sequence length="540" mass="60188">MKRRILLLASLISLIGCAEKESADLLVENANIYTVDSLQPKATAFVIADGRFIDVGETEALKERYRAEQVIDAGGKTIIPGLIDAHCHFYGLGLNQQRVNLVGTESYEEVLQRVVAFQKEKKAPFILGRGWDQNDWALKKFPHKERLDQLFPETPVILERVDGHAYLVNQKALDMAGITSETVVEGGAIIKENGELTGVLVDNPMGMIDAIIPEFDLETQVKALKEAQEICFDYGLTTVNDAGLNKETIYLIDSLQKAGELDMRVYAMISNIEEDVNHFLERGILKTDGLNVRSVKVYGDGALGSRGAAMKEPYSDHEGHFGAMVTPVDQIEGLAMKLSETKFQMNTHAIGDSANVAVLRAYEKALDGKADRRWKIEHAQIVDLDDMHYFSENILPSVQPTHATSDMYWAEDRVGAERMRGAYAYKKLLEESGMVALGTDFPVEQVSPFYTFYAATARKDLKGYPEGGFQMQDALTREETLKGMTLWAAWSNFEEDEKGSIEPGKFADFIVLDKDIMEVPLEEVPGIQVEETWLGGKKVK</sequence>
<dbReference type="InterPro" id="IPR013108">
    <property type="entry name" value="Amidohydro_3"/>
</dbReference>
<proteinExistence type="predicted"/>
<dbReference type="SUPFAM" id="SSF51338">
    <property type="entry name" value="Composite domain of metallo-dependent hydrolases"/>
    <property type="match status" value="1"/>
</dbReference>
<dbReference type="PANTHER" id="PTHR22642:SF2">
    <property type="entry name" value="PROTEIN LONG AFTER FAR-RED 3"/>
    <property type="match status" value="1"/>
</dbReference>
<feature type="domain" description="Amidohydrolase 3" evidence="1">
    <location>
        <begin position="69"/>
        <end position="539"/>
    </location>
</feature>
<dbReference type="InterPro" id="IPR011059">
    <property type="entry name" value="Metal-dep_hydrolase_composite"/>
</dbReference>
<accession>A0A4S3LZ38</accession>
<dbReference type="SUPFAM" id="SSF51556">
    <property type="entry name" value="Metallo-dependent hydrolases"/>
    <property type="match status" value="1"/>
</dbReference>
<dbReference type="Pfam" id="PF07969">
    <property type="entry name" value="Amidohydro_3"/>
    <property type="match status" value="1"/>
</dbReference>
<dbReference type="AlphaFoldDB" id="A0A4S3LZ38"/>
<dbReference type="GO" id="GO:0016810">
    <property type="term" value="F:hydrolase activity, acting on carbon-nitrogen (but not peptide) bonds"/>
    <property type="evidence" value="ECO:0007669"/>
    <property type="project" value="InterPro"/>
</dbReference>
<dbReference type="InterPro" id="IPR032466">
    <property type="entry name" value="Metal_Hydrolase"/>
</dbReference>
<dbReference type="Gene3D" id="3.20.20.140">
    <property type="entry name" value="Metal-dependent hydrolases"/>
    <property type="match status" value="1"/>
</dbReference>
<dbReference type="InterPro" id="IPR033932">
    <property type="entry name" value="YtcJ-like"/>
</dbReference>
<dbReference type="OrthoDB" id="9767366at2"/>